<evidence type="ECO:0000313" key="2">
    <source>
        <dbReference type="EMBL" id="KAK6508841.1"/>
    </source>
</evidence>
<accession>A0AAV9WH39</accession>
<dbReference type="Gene3D" id="3.30.710.10">
    <property type="entry name" value="Potassium Channel Kv1.1, Chain A"/>
    <property type="match status" value="1"/>
</dbReference>
<reference evidence="2 3" key="1">
    <citation type="submission" date="2023-08" db="EMBL/GenBank/DDBJ databases">
        <authorList>
            <person name="Palmer J.M."/>
        </authorList>
    </citation>
    <scope>NUCLEOTIDE SEQUENCE [LARGE SCALE GENOMIC DNA]</scope>
    <source>
        <strain evidence="2 3">TWF481</strain>
    </source>
</reference>
<comment type="caution">
    <text evidence="2">The sequence shown here is derived from an EMBL/GenBank/DDBJ whole genome shotgun (WGS) entry which is preliminary data.</text>
</comment>
<proteinExistence type="predicted"/>
<dbReference type="InterPro" id="IPR011333">
    <property type="entry name" value="SKP1/BTB/POZ_sf"/>
</dbReference>
<dbReference type="InterPro" id="IPR000210">
    <property type="entry name" value="BTB/POZ_dom"/>
</dbReference>
<name>A0AAV9WH39_9PEZI</name>
<gene>
    <name evidence="2" type="ORF">TWF481_003609</name>
</gene>
<feature type="domain" description="BTB" evidence="1">
    <location>
        <begin position="47"/>
        <end position="119"/>
    </location>
</feature>
<protein>
    <recommendedName>
        <fullName evidence="1">BTB domain-containing protein</fullName>
    </recommendedName>
</protein>
<dbReference type="SUPFAM" id="SSF54695">
    <property type="entry name" value="POZ domain"/>
    <property type="match status" value="1"/>
</dbReference>
<sequence length="150" mass="17333">MPKFYRGNDIPENRKLELNLNHNSEVLIVDQYLLRAKCPMISSVLDFQEAMSPNKDEERIKTLELPRIKLAAIEVIIDWMFTGIFSLPYEYHSSDMTIPDICHAAALLQLTDLLKTVKSVVLEDIRKLKEKGTGKIQNPTKLLEEINKFF</sequence>
<evidence type="ECO:0000259" key="1">
    <source>
        <dbReference type="Pfam" id="PF00651"/>
    </source>
</evidence>
<evidence type="ECO:0000313" key="3">
    <source>
        <dbReference type="Proteomes" id="UP001370758"/>
    </source>
</evidence>
<dbReference type="Pfam" id="PF00651">
    <property type="entry name" value="BTB"/>
    <property type="match status" value="1"/>
</dbReference>
<dbReference type="Proteomes" id="UP001370758">
    <property type="component" value="Unassembled WGS sequence"/>
</dbReference>
<dbReference type="EMBL" id="JAVHJL010000002">
    <property type="protein sequence ID" value="KAK6508841.1"/>
    <property type="molecule type" value="Genomic_DNA"/>
</dbReference>
<organism evidence="2 3">
    <name type="scientific">Arthrobotrys musiformis</name>
    <dbReference type="NCBI Taxonomy" id="47236"/>
    <lineage>
        <taxon>Eukaryota</taxon>
        <taxon>Fungi</taxon>
        <taxon>Dikarya</taxon>
        <taxon>Ascomycota</taxon>
        <taxon>Pezizomycotina</taxon>
        <taxon>Orbiliomycetes</taxon>
        <taxon>Orbiliales</taxon>
        <taxon>Orbiliaceae</taxon>
        <taxon>Arthrobotrys</taxon>
    </lineage>
</organism>
<keyword evidence="3" id="KW-1185">Reference proteome</keyword>
<dbReference type="AlphaFoldDB" id="A0AAV9WH39"/>